<evidence type="ECO:0000259" key="1">
    <source>
        <dbReference type="Pfam" id="PF01872"/>
    </source>
</evidence>
<accession>A0ABV5Y8L7</accession>
<gene>
    <name evidence="2" type="ORF">ACFFNX_02375</name>
</gene>
<comment type="caution">
    <text evidence="2">The sequence shown here is derived from an EMBL/GenBank/DDBJ whole genome shotgun (WGS) entry which is preliminary data.</text>
</comment>
<name>A0ABV5Y8L7_9ACTN</name>
<dbReference type="Gene3D" id="3.40.430.10">
    <property type="entry name" value="Dihydrofolate Reductase, subunit A"/>
    <property type="match status" value="1"/>
</dbReference>
<sequence>MRKLILQMQTSVDGYVSAAQEDLDWQVWNWGPDWAWDPALREYFNSVFDNVGTILLSRPMIAEGYLDHWRRTAEQHVGDPEYRFARKITDVEKVVVTGKRLDSRWDRTTIVNGDLGEVVQKMKQGDGSNIITFGGTRFAESLITDGLPDELQLFVNPTAVGAGDSIFASARNNGLRLTHIASRAYACGIVVNRYALKN</sequence>
<dbReference type="PANTHER" id="PTHR38011:SF11">
    <property type="entry name" value="2,5-DIAMINO-6-RIBOSYLAMINO-4(3H)-PYRIMIDINONE 5'-PHOSPHATE REDUCTASE"/>
    <property type="match status" value="1"/>
</dbReference>
<dbReference type="PANTHER" id="PTHR38011">
    <property type="entry name" value="DIHYDROFOLATE REDUCTASE FAMILY PROTEIN (AFU_ORTHOLOGUE AFUA_8G06820)"/>
    <property type="match status" value="1"/>
</dbReference>
<dbReference type="Proteomes" id="UP001589627">
    <property type="component" value="Unassembled WGS sequence"/>
</dbReference>
<feature type="domain" description="Bacterial bifunctional deaminase-reductase C-terminal" evidence="1">
    <location>
        <begin position="2"/>
        <end position="191"/>
    </location>
</feature>
<organism evidence="2 3">
    <name type="scientific">Actinoallomurus acaciae</name>
    <dbReference type="NCBI Taxonomy" id="502577"/>
    <lineage>
        <taxon>Bacteria</taxon>
        <taxon>Bacillati</taxon>
        <taxon>Actinomycetota</taxon>
        <taxon>Actinomycetes</taxon>
        <taxon>Streptosporangiales</taxon>
        <taxon>Thermomonosporaceae</taxon>
        <taxon>Actinoallomurus</taxon>
    </lineage>
</organism>
<dbReference type="RefSeq" id="WP_378194296.1">
    <property type="nucleotide sequence ID" value="NZ_JBHLZP010000007.1"/>
</dbReference>
<proteinExistence type="predicted"/>
<protein>
    <submittedName>
        <fullName evidence="2">Dihydrofolate reductase family protein</fullName>
    </submittedName>
</protein>
<evidence type="ECO:0000313" key="2">
    <source>
        <dbReference type="EMBL" id="MFB9831033.1"/>
    </source>
</evidence>
<dbReference type="SUPFAM" id="SSF53597">
    <property type="entry name" value="Dihydrofolate reductase-like"/>
    <property type="match status" value="1"/>
</dbReference>
<reference evidence="2 3" key="1">
    <citation type="submission" date="2024-09" db="EMBL/GenBank/DDBJ databases">
        <authorList>
            <person name="Sun Q."/>
            <person name="Mori K."/>
        </authorList>
    </citation>
    <scope>NUCLEOTIDE SEQUENCE [LARGE SCALE GENOMIC DNA]</scope>
    <source>
        <strain evidence="2 3">TBRC 0563</strain>
    </source>
</reference>
<dbReference type="InterPro" id="IPR002734">
    <property type="entry name" value="RibDG_C"/>
</dbReference>
<dbReference type="Pfam" id="PF01872">
    <property type="entry name" value="RibD_C"/>
    <property type="match status" value="1"/>
</dbReference>
<keyword evidence="3" id="KW-1185">Reference proteome</keyword>
<dbReference type="InterPro" id="IPR050765">
    <property type="entry name" value="Riboflavin_Biosynth_HTPR"/>
</dbReference>
<dbReference type="InterPro" id="IPR024072">
    <property type="entry name" value="DHFR-like_dom_sf"/>
</dbReference>
<evidence type="ECO:0000313" key="3">
    <source>
        <dbReference type="Proteomes" id="UP001589627"/>
    </source>
</evidence>
<dbReference type="EMBL" id="JBHLZP010000007">
    <property type="protein sequence ID" value="MFB9831033.1"/>
    <property type="molecule type" value="Genomic_DNA"/>
</dbReference>